<protein>
    <recommendedName>
        <fullName evidence="4">Fatty-acid and retinol-binding protein 1</fullName>
    </recommendedName>
</protein>
<sequence>MVWKALNNGLNLALTSSRACRLELNVVVYKMKIFLLALLVAVASAAPLSLLTTKNAARLGTKEEFGETLKLLNRMLDDYEGVIVPTEIIDLFRSLTIEDYAAMKYLNEISIEAESGDLSTSLLLGRMFKSLHPDFYKRVEDTGRKILKRVQGLSTSTKGQLVNMFLLINHRKKNPVDVAETMIKAYLNWPLDNKKDLDQIFPRMSTTLENMLEMSAEDKEFTYPEDLPNCAVSEDEQPFLCAIFLEAFNTGLEKI</sequence>
<proteinExistence type="predicted"/>
<comment type="caution">
    <text evidence="2">The sequence shown here is derived from an EMBL/GenBank/DDBJ whole genome shotgun (WGS) entry which is preliminary data.</text>
</comment>
<name>A0A4U5MD05_STECR</name>
<dbReference type="Proteomes" id="UP000298663">
    <property type="component" value="Unassembled WGS sequence"/>
</dbReference>
<dbReference type="Gene3D" id="1.20.120.1100">
    <property type="match status" value="1"/>
</dbReference>
<keyword evidence="1" id="KW-0812">Transmembrane</keyword>
<dbReference type="OrthoDB" id="10472825at2759"/>
<gene>
    <name evidence="2" type="ORF">L596_023226</name>
</gene>
<dbReference type="AlphaFoldDB" id="A0A4U5MD05"/>
<keyword evidence="1" id="KW-0472">Membrane</keyword>
<evidence type="ECO:0000256" key="1">
    <source>
        <dbReference type="SAM" id="Phobius"/>
    </source>
</evidence>
<accession>A0A4U5MD05</accession>
<reference evidence="2 3" key="1">
    <citation type="journal article" date="2015" name="Genome Biol.">
        <title>Comparative genomics of Steinernema reveals deeply conserved gene regulatory networks.</title>
        <authorList>
            <person name="Dillman A.R."/>
            <person name="Macchietto M."/>
            <person name="Porter C.F."/>
            <person name="Rogers A."/>
            <person name="Williams B."/>
            <person name="Antoshechkin I."/>
            <person name="Lee M.M."/>
            <person name="Goodwin Z."/>
            <person name="Lu X."/>
            <person name="Lewis E.E."/>
            <person name="Goodrich-Blair H."/>
            <person name="Stock S.P."/>
            <person name="Adams B.J."/>
            <person name="Sternberg P.W."/>
            <person name="Mortazavi A."/>
        </authorList>
    </citation>
    <scope>NUCLEOTIDE SEQUENCE [LARGE SCALE GENOMIC DNA]</scope>
    <source>
        <strain evidence="2 3">ALL</strain>
    </source>
</reference>
<evidence type="ECO:0008006" key="4">
    <source>
        <dbReference type="Google" id="ProtNLM"/>
    </source>
</evidence>
<keyword evidence="1" id="KW-1133">Transmembrane helix</keyword>
<dbReference type="EMBL" id="AZBU02000008">
    <property type="protein sequence ID" value="TKR67009.1"/>
    <property type="molecule type" value="Genomic_DNA"/>
</dbReference>
<reference evidence="2 3" key="2">
    <citation type="journal article" date="2019" name="G3 (Bethesda)">
        <title>Hybrid Assembly of the Genome of the Entomopathogenic Nematode Steinernema carpocapsae Identifies the X-Chromosome.</title>
        <authorList>
            <person name="Serra L."/>
            <person name="Macchietto M."/>
            <person name="Macias-Munoz A."/>
            <person name="McGill C.J."/>
            <person name="Rodriguez I.M."/>
            <person name="Rodriguez B."/>
            <person name="Murad R."/>
            <person name="Mortazavi A."/>
        </authorList>
    </citation>
    <scope>NUCLEOTIDE SEQUENCE [LARGE SCALE GENOMIC DNA]</scope>
    <source>
        <strain evidence="2 3">ALL</strain>
    </source>
</reference>
<feature type="transmembrane region" description="Helical" evidence="1">
    <location>
        <begin position="33"/>
        <end position="52"/>
    </location>
</feature>
<evidence type="ECO:0000313" key="3">
    <source>
        <dbReference type="Proteomes" id="UP000298663"/>
    </source>
</evidence>
<organism evidence="2 3">
    <name type="scientific">Steinernema carpocapsae</name>
    <name type="common">Entomopathogenic nematode</name>
    <dbReference type="NCBI Taxonomy" id="34508"/>
    <lineage>
        <taxon>Eukaryota</taxon>
        <taxon>Metazoa</taxon>
        <taxon>Ecdysozoa</taxon>
        <taxon>Nematoda</taxon>
        <taxon>Chromadorea</taxon>
        <taxon>Rhabditida</taxon>
        <taxon>Tylenchina</taxon>
        <taxon>Panagrolaimomorpha</taxon>
        <taxon>Strongyloidoidea</taxon>
        <taxon>Steinernematidae</taxon>
        <taxon>Steinernema</taxon>
    </lineage>
</organism>
<evidence type="ECO:0000313" key="2">
    <source>
        <dbReference type="EMBL" id="TKR67009.1"/>
    </source>
</evidence>
<keyword evidence="3" id="KW-1185">Reference proteome</keyword>